<accession>A0A220U7L2</accession>
<keyword evidence="1" id="KW-0472">Membrane</keyword>
<name>A0A220U7L2_9BACI</name>
<feature type="transmembrane region" description="Helical" evidence="1">
    <location>
        <begin position="69"/>
        <end position="87"/>
    </location>
</feature>
<keyword evidence="3" id="KW-1185">Reference proteome</keyword>
<dbReference type="KEGG" id="vil:CFK37_19075"/>
<keyword evidence="1" id="KW-0812">Transmembrane</keyword>
<sequence>MDYNQSRQKLSVGDLIFEVIGMVSIVIMALFEASGLNILLVALLVLIIKLGWNKFNPESKKDKSYNKTVSTVLGSSILLLVIIFLYVSN</sequence>
<proteinExistence type="predicted"/>
<evidence type="ECO:0000256" key="1">
    <source>
        <dbReference type="SAM" id="Phobius"/>
    </source>
</evidence>
<evidence type="ECO:0008006" key="4">
    <source>
        <dbReference type="Google" id="ProtNLM"/>
    </source>
</evidence>
<dbReference type="Proteomes" id="UP000198312">
    <property type="component" value="Chromosome"/>
</dbReference>
<organism evidence="2 3">
    <name type="scientific">Virgibacillus phasianinus</name>
    <dbReference type="NCBI Taxonomy" id="2017483"/>
    <lineage>
        <taxon>Bacteria</taxon>
        <taxon>Bacillati</taxon>
        <taxon>Bacillota</taxon>
        <taxon>Bacilli</taxon>
        <taxon>Bacillales</taxon>
        <taxon>Bacillaceae</taxon>
        <taxon>Virgibacillus</taxon>
    </lineage>
</organism>
<dbReference type="EMBL" id="CP022315">
    <property type="protein sequence ID" value="ASK64107.1"/>
    <property type="molecule type" value="Genomic_DNA"/>
</dbReference>
<keyword evidence="1" id="KW-1133">Transmembrane helix</keyword>
<protein>
    <recommendedName>
        <fullName evidence="4">DUF4181 domain-containing protein</fullName>
    </recommendedName>
</protein>
<feature type="transmembrane region" description="Helical" evidence="1">
    <location>
        <begin position="20"/>
        <end position="48"/>
    </location>
</feature>
<gene>
    <name evidence="2" type="ORF">CFK37_19075</name>
</gene>
<reference evidence="2 3" key="1">
    <citation type="submission" date="2017-07" db="EMBL/GenBank/DDBJ databases">
        <title>Virgibacillus sp. LM2416.</title>
        <authorList>
            <person name="Tak E.J."/>
            <person name="Bae J.-W."/>
        </authorList>
    </citation>
    <scope>NUCLEOTIDE SEQUENCE [LARGE SCALE GENOMIC DNA]</scope>
    <source>
        <strain evidence="2 3">LM2416</strain>
    </source>
</reference>
<dbReference type="AlphaFoldDB" id="A0A220U7L2"/>
<evidence type="ECO:0000313" key="3">
    <source>
        <dbReference type="Proteomes" id="UP000198312"/>
    </source>
</evidence>
<evidence type="ECO:0000313" key="2">
    <source>
        <dbReference type="EMBL" id="ASK64107.1"/>
    </source>
</evidence>